<reference evidence="10" key="1">
    <citation type="journal article" date="2021" name="PeerJ">
        <title>Extensive microbial diversity within the chicken gut microbiome revealed by metagenomics and culture.</title>
        <authorList>
            <person name="Gilroy R."/>
            <person name="Ravi A."/>
            <person name="Getino M."/>
            <person name="Pursley I."/>
            <person name="Horton D.L."/>
            <person name="Alikhan N.F."/>
            <person name="Baker D."/>
            <person name="Gharbi K."/>
            <person name="Hall N."/>
            <person name="Watson M."/>
            <person name="Adriaenssens E.M."/>
            <person name="Foster-Nyarko E."/>
            <person name="Jarju S."/>
            <person name="Secka A."/>
            <person name="Antonio M."/>
            <person name="Oren A."/>
            <person name="Chaudhuri R.R."/>
            <person name="La Ragione R."/>
            <person name="Hildebrand F."/>
            <person name="Pallen M.J."/>
        </authorList>
    </citation>
    <scope>NUCLEOTIDE SEQUENCE</scope>
    <source>
        <strain evidence="10">ChiHjej12B11-14209</strain>
    </source>
</reference>
<comment type="miscellaneous">
    <text evidence="8">This enzyme catalyzes only one turnover and therefore is not strictly catalytic. According to one definition, an enzyme is a biocatalyst that acts repeatedly and over many reaction cycles.</text>
</comment>
<dbReference type="EMBL" id="DXBM01000050">
    <property type="protein sequence ID" value="HIZ46649.1"/>
    <property type="molecule type" value="Genomic_DNA"/>
</dbReference>
<dbReference type="CDD" id="cd06445">
    <property type="entry name" value="ATase"/>
    <property type="match status" value="1"/>
</dbReference>
<reference evidence="10" key="2">
    <citation type="submission" date="2021-04" db="EMBL/GenBank/DDBJ databases">
        <authorList>
            <person name="Gilroy R."/>
        </authorList>
    </citation>
    <scope>NUCLEOTIDE SEQUENCE</scope>
    <source>
        <strain evidence="10">ChiHjej12B11-14209</strain>
    </source>
</reference>
<dbReference type="PROSITE" id="PS51186">
    <property type="entry name" value="GNAT"/>
    <property type="match status" value="1"/>
</dbReference>
<dbReference type="Pfam" id="PF13508">
    <property type="entry name" value="Acetyltransf_7"/>
    <property type="match status" value="1"/>
</dbReference>
<dbReference type="GO" id="GO:0003908">
    <property type="term" value="F:methylated-DNA-[protein]-cysteine S-methyltransferase activity"/>
    <property type="evidence" value="ECO:0007669"/>
    <property type="project" value="UniProtKB-UniRule"/>
</dbReference>
<dbReference type="SUPFAM" id="SSF55729">
    <property type="entry name" value="Acyl-CoA N-acyltransferases (Nat)"/>
    <property type="match status" value="1"/>
</dbReference>
<comment type="catalytic activity">
    <reaction evidence="7 8">
        <text>a 6-O-methyl-2'-deoxyguanosine in DNA + L-cysteinyl-[protein] = S-methyl-L-cysteinyl-[protein] + a 2'-deoxyguanosine in DNA</text>
        <dbReference type="Rhea" id="RHEA:24000"/>
        <dbReference type="Rhea" id="RHEA-COMP:10131"/>
        <dbReference type="Rhea" id="RHEA-COMP:10132"/>
        <dbReference type="Rhea" id="RHEA-COMP:11367"/>
        <dbReference type="Rhea" id="RHEA-COMP:11368"/>
        <dbReference type="ChEBI" id="CHEBI:29950"/>
        <dbReference type="ChEBI" id="CHEBI:82612"/>
        <dbReference type="ChEBI" id="CHEBI:85445"/>
        <dbReference type="ChEBI" id="CHEBI:85448"/>
        <dbReference type="EC" id="2.1.1.63"/>
    </reaction>
</comment>
<evidence type="ECO:0000256" key="5">
    <source>
        <dbReference type="ARBA" id="ARBA00022763"/>
    </source>
</evidence>
<dbReference type="InterPro" id="IPR008332">
    <property type="entry name" value="MethylG_MeTrfase_N"/>
</dbReference>
<dbReference type="InterPro" id="IPR036631">
    <property type="entry name" value="MGMT_N_sf"/>
</dbReference>
<comment type="catalytic activity">
    <reaction evidence="1 8">
        <text>a 4-O-methyl-thymidine in DNA + L-cysteinyl-[protein] = a thymidine in DNA + S-methyl-L-cysteinyl-[protein]</text>
        <dbReference type="Rhea" id="RHEA:53428"/>
        <dbReference type="Rhea" id="RHEA-COMP:10131"/>
        <dbReference type="Rhea" id="RHEA-COMP:10132"/>
        <dbReference type="Rhea" id="RHEA-COMP:13555"/>
        <dbReference type="Rhea" id="RHEA-COMP:13556"/>
        <dbReference type="ChEBI" id="CHEBI:29950"/>
        <dbReference type="ChEBI" id="CHEBI:82612"/>
        <dbReference type="ChEBI" id="CHEBI:137386"/>
        <dbReference type="ChEBI" id="CHEBI:137387"/>
        <dbReference type="EC" id="2.1.1.63"/>
    </reaction>
</comment>
<evidence type="ECO:0000256" key="1">
    <source>
        <dbReference type="ARBA" id="ARBA00001286"/>
    </source>
</evidence>
<organism evidence="10 11">
    <name type="scientific">Candidatus Olsenella pullistercoris</name>
    <dbReference type="NCBI Taxonomy" id="2838712"/>
    <lineage>
        <taxon>Bacteria</taxon>
        <taxon>Bacillati</taxon>
        <taxon>Actinomycetota</taxon>
        <taxon>Coriobacteriia</taxon>
        <taxon>Coriobacteriales</taxon>
        <taxon>Atopobiaceae</taxon>
        <taxon>Olsenella</taxon>
    </lineage>
</organism>
<evidence type="ECO:0000256" key="6">
    <source>
        <dbReference type="ARBA" id="ARBA00023204"/>
    </source>
</evidence>
<accession>A0A9D2EZC6</accession>
<gene>
    <name evidence="10" type="ORF">IAA19_06475</name>
</gene>
<sequence>MSVLHTTAYDSPLGEMLLASDGTALTGLWFAGQRHAAAGLSPDATPRDDLPVFDAARAWLRSYFSGEKNLGPLTLRLTGTPFQTCVWDALCKVPYGQTVTYGELAARVGQRLGRVTSARAVGSAVGRNPVSVIVGCHRVLGSRGELTGYAGGVWRKRALLALELEGLSIEEARERPATLVSALADAWERSVRATHDFLLPGEVERMRPTVPGVIGRVPRLLVARREGVPIGFLGMDGDFVEMLFVGPGERGRGVGRLLMERATELLGAREVSVNEQNRQAVGFYERMGFVVLRRTPTDEDGRPYPLLYMGLSPDA</sequence>
<dbReference type="Gene3D" id="1.10.10.10">
    <property type="entry name" value="Winged helix-like DNA-binding domain superfamily/Winged helix DNA-binding domain"/>
    <property type="match status" value="1"/>
</dbReference>
<dbReference type="Gene3D" id="3.40.630.30">
    <property type="match status" value="1"/>
</dbReference>
<dbReference type="EC" id="2.1.1.63" evidence="8"/>
<feature type="domain" description="N-acetyltransferase" evidence="9">
    <location>
        <begin position="167"/>
        <end position="314"/>
    </location>
</feature>
<keyword evidence="6 8" id="KW-0234">DNA repair</keyword>
<dbReference type="Gene3D" id="3.30.160.70">
    <property type="entry name" value="Methylated DNA-protein cysteine methyltransferase domain"/>
    <property type="match status" value="1"/>
</dbReference>
<dbReference type="FunFam" id="1.10.10.10:FF:000214">
    <property type="entry name" value="Methylated-DNA--protein-cysteine methyltransferase"/>
    <property type="match status" value="1"/>
</dbReference>
<protein>
    <recommendedName>
        <fullName evidence="8">Methylated-DNA--protein-cysteine methyltransferase</fullName>
        <ecNumber evidence="8">2.1.1.63</ecNumber>
    </recommendedName>
    <alternativeName>
        <fullName evidence="8">6-O-methylguanine-DNA methyltransferase</fullName>
        <shortName evidence="8">MGMT</shortName>
    </alternativeName>
    <alternativeName>
        <fullName evidence="8">O-6-methylguanine-DNA-alkyltransferase</fullName>
    </alternativeName>
</protein>
<evidence type="ECO:0000313" key="11">
    <source>
        <dbReference type="Proteomes" id="UP000824062"/>
    </source>
</evidence>
<dbReference type="InterPro" id="IPR036388">
    <property type="entry name" value="WH-like_DNA-bd_sf"/>
</dbReference>
<dbReference type="Proteomes" id="UP000824062">
    <property type="component" value="Unassembled WGS sequence"/>
</dbReference>
<dbReference type="InterPro" id="IPR014048">
    <property type="entry name" value="MethylDNA_cys_MeTrfase_DNA-bd"/>
</dbReference>
<dbReference type="HAMAP" id="MF_00772">
    <property type="entry name" value="OGT"/>
    <property type="match status" value="1"/>
</dbReference>
<keyword evidence="4 8" id="KW-0808">Transferase</keyword>
<dbReference type="NCBIfam" id="TIGR00589">
    <property type="entry name" value="ogt"/>
    <property type="match status" value="1"/>
</dbReference>
<comment type="caution">
    <text evidence="10">The sequence shown here is derived from an EMBL/GenBank/DDBJ whole genome shotgun (WGS) entry which is preliminary data.</text>
</comment>
<comment type="function">
    <text evidence="8">Involved in the cellular defense against the biological effects of O6-methylguanine (O6-MeG) and O4-methylthymine (O4-MeT) in DNA. Repairs the methylated nucleobase in DNA by stoichiometrically transferring the methyl group to a cysteine residue in the enzyme. This is a suicide reaction: the enzyme is irreversibly inactivated.</text>
</comment>
<dbReference type="GO" id="GO:0016747">
    <property type="term" value="F:acyltransferase activity, transferring groups other than amino-acyl groups"/>
    <property type="evidence" value="ECO:0007669"/>
    <property type="project" value="InterPro"/>
</dbReference>
<dbReference type="CDD" id="cd04301">
    <property type="entry name" value="NAT_SF"/>
    <property type="match status" value="1"/>
</dbReference>
<evidence type="ECO:0000256" key="2">
    <source>
        <dbReference type="ARBA" id="ARBA00008711"/>
    </source>
</evidence>
<dbReference type="InterPro" id="IPR036217">
    <property type="entry name" value="MethylDNA_cys_MeTrfase_DNAb"/>
</dbReference>
<dbReference type="GO" id="GO:0006307">
    <property type="term" value="P:DNA alkylation repair"/>
    <property type="evidence" value="ECO:0007669"/>
    <property type="project" value="UniProtKB-UniRule"/>
</dbReference>
<dbReference type="GO" id="GO:0005737">
    <property type="term" value="C:cytoplasm"/>
    <property type="evidence" value="ECO:0007669"/>
    <property type="project" value="UniProtKB-SubCell"/>
</dbReference>
<dbReference type="SUPFAM" id="SSF46767">
    <property type="entry name" value="Methylated DNA-protein cysteine methyltransferase, C-terminal domain"/>
    <property type="match status" value="1"/>
</dbReference>
<dbReference type="Pfam" id="PF02870">
    <property type="entry name" value="Methyltransf_1N"/>
    <property type="match status" value="1"/>
</dbReference>
<dbReference type="SUPFAM" id="SSF53155">
    <property type="entry name" value="Methylated DNA-protein cysteine methyltransferase domain"/>
    <property type="match status" value="1"/>
</dbReference>
<evidence type="ECO:0000259" key="9">
    <source>
        <dbReference type="PROSITE" id="PS51186"/>
    </source>
</evidence>
<evidence type="ECO:0000256" key="3">
    <source>
        <dbReference type="ARBA" id="ARBA00022603"/>
    </source>
</evidence>
<dbReference type="InterPro" id="IPR023546">
    <property type="entry name" value="MGMT"/>
</dbReference>
<keyword evidence="8" id="KW-0963">Cytoplasm</keyword>
<feature type="active site" description="Nucleophile; methyl group acceptor" evidence="8">
    <location>
        <position position="136"/>
    </location>
</feature>
<evidence type="ECO:0000256" key="7">
    <source>
        <dbReference type="ARBA" id="ARBA00049348"/>
    </source>
</evidence>
<evidence type="ECO:0000256" key="4">
    <source>
        <dbReference type="ARBA" id="ARBA00022679"/>
    </source>
</evidence>
<evidence type="ECO:0000256" key="8">
    <source>
        <dbReference type="HAMAP-Rule" id="MF_00772"/>
    </source>
</evidence>
<name>A0A9D2EZC6_9ACTN</name>
<dbReference type="GO" id="GO:0032259">
    <property type="term" value="P:methylation"/>
    <property type="evidence" value="ECO:0007669"/>
    <property type="project" value="UniProtKB-KW"/>
</dbReference>
<keyword evidence="10" id="KW-0012">Acyltransferase</keyword>
<dbReference type="PANTHER" id="PTHR10815">
    <property type="entry name" value="METHYLATED-DNA--PROTEIN-CYSTEINE METHYLTRANSFERASE"/>
    <property type="match status" value="1"/>
</dbReference>
<dbReference type="InterPro" id="IPR016181">
    <property type="entry name" value="Acyl_CoA_acyltransferase"/>
</dbReference>
<dbReference type="Pfam" id="PF01035">
    <property type="entry name" value="DNA_binding_1"/>
    <property type="match status" value="1"/>
</dbReference>
<dbReference type="InterPro" id="IPR000182">
    <property type="entry name" value="GNAT_dom"/>
</dbReference>
<evidence type="ECO:0000313" key="10">
    <source>
        <dbReference type="EMBL" id="HIZ46649.1"/>
    </source>
</evidence>
<keyword evidence="3 8" id="KW-0489">Methyltransferase</keyword>
<keyword evidence="5 8" id="KW-0227">DNA damage</keyword>
<dbReference type="PANTHER" id="PTHR10815:SF5">
    <property type="entry name" value="METHYLATED-DNA--PROTEIN-CYSTEINE METHYLTRANSFERASE"/>
    <property type="match status" value="1"/>
</dbReference>
<dbReference type="AlphaFoldDB" id="A0A9D2EZC6"/>
<comment type="subcellular location">
    <subcellularLocation>
        <location evidence="8">Cytoplasm</location>
    </subcellularLocation>
</comment>
<comment type="similarity">
    <text evidence="2 8">Belongs to the MGMT family.</text>
</comment>
<proteinExistence type="inferred from homology"/>